<feature type="domain" description="CARD" evidence="1">
    <location>
        <begin position="168"/>
        <end position="258"/>
    </location>
</feature>
<dbReference type="PROSITE" id="PS50209">
    <property type="entry name" value="CARD"/>
    <property type="match status" value="1"/>
</dbReference>
<dbReference type="CDD" id="cd01671">
    <property type="entry name" value="CARD"/>
    <property type="match status" value="1"/>
</dbReference>
<sequence>METGPRVVLLHVAEDGEFVRRLAEELMGLASDYYKLPQTYIFCQQVTGTPGDVSRAQLTSTLTLGSVELVVPVISRHLLADQSLLTVGLETAVRNNKPRYVIWLDQNKDDFREFGTLVSRQYPTLEAPTRRVQRDRVKETMPGSAFGSGMRGIAWDVRDALCRQTGKLRLPCWQALLLTREFLADNMNLPAVLTRLEQENQLSPAEVRDIQAEPTPVSRGERLVDMLWARRRQEPYDWLVRVLREEGQDFLAEEMEEQERDWEREFGIGEQQAAQPGQQTAQREHFSQQSQGRHSYCIIFTLKPLYLHYRVLMCNCKIEV</sequence>
<dbReference type="Proteomes" id="UP000001554">
    <property type="component" value="Chromosome 3"/>
</dbReference>
<protein>
    <submittedName>
        <fullName evidence="3">Uncharacterized protein LOC118411841</fullName>
    </submittedName>
</protein>
<dbReference type="SUPFAM" id="SSF47986">
    <property type="entry name" value="DEATH domain"/>
    <property type="match status" value="1"/>
</dbReference>
<reference evidence="3" key="2">
    <citation type="submission" date="2025-08" db="UniProtKB">
        <authorList>
            <consortium name="RefSeq"/>
        </authorList>
    </citation>
    <scope>IDENTIFICATION</scope>
    <source>
        <strain evidence="3">S238N-H82</strain>
        <tissue evidence="3">Testes</tissue>
    </source>
</reference>
<reference evidence="2" key="1">
    <citation type="journal article" date="2020" name="Nat. Ecol. Evol.">
        <title>Deeply conserved synteny resolves early events in vertebrate evolution.</title>
        <authorList>
            <person name="Simakov O."/>
            <person name="Marletaz F."/>
            <person name="Yue J.X."/>
            <person name="O'Connell B."/>
            <person name="Jenkins J."/>
            <person name="Brandt A."/>
            <person name="Calef R."/>
            <person name="Tung C.H."/>
            <person name="Huang T.K."/>
            <person name="Schmutz J."/>
            <person name="Satoh N."/>
            <person name="Yu J.K."/>
            <person name="Putnam N.H."/>
            <person name="Green R.E."/>
            <person name="Rokhsar D.S."/>
        </authorList>
    </citation>
    <scope>NUCLEOTIDE SEQUENCE [LARGE SCALE GENOMIC DNA]</scope>
    <source>
        <strain evidence="2">S238N-H82</strain>
    </source>
</reference>
<dbReference type="GO" id="GO:0042981">
    <property type="term" value="P:regulation of apoptotic process"/>
    <property type="evidence" value="ECO:0007669"/>
    <property type="project" value="InterPro"/>
</dbReference>
<evidence type="ECO:0000313" key="3">
    <source>
        <dbReference type="RefSeq" id="XP_035670223.1"/>
    </source>
</evidence>
<dbReference type="Pfam" id="PF00619">
    <property type="entry name" value="CARD"/>
    <property type="match status" value="1"/>
</dbReference>
<dbReference type="OrthoDB" id="10050223at2759"/>
<dbReference type="RefSeq" id="XP_035670223.1">
    <property type="nucleotide sequence ID" value="XM_035814330.1"/>
</dbReference>
<keyword evidence="2" id="KW-1185">Reference proteome</keyword>
<dbReference type="KEGG" id="bfo:118411841"/>
<dbReference type="GeneID" id="118411841"/>
<dbReference type="InterPro" id="IPR001315">
    <property type="entry name" value="CARD"/>
</dbReference>
<evidence type="ECO:0000313" key="2">
    <source>
        <dbReference type="Proteomes" id="UP000001554"/>
    </source>
</evidence>
<evidence type="ECO:0000259" key="1">
    <source>
        <dbReference type="PROSITE" id="PS50209"/>
    </source>
</evidence>
<dbReference type="AlphaFoldDB" id="A0A9J7KUS1"/>
<name>A0A9J7KUS1_BRAFL</name>
<dbReference type="InterPro" id="IPR011029">
    <property type="entry name" value="DEATH-like_dom_sf"/>
</dbReference>
<gene>
    <name evidence="3" type="primary">LOC118411841</name>
</gene>
<accession>A0A9J7KUS1</accession>
<dbReference type="Gene3D" id="1.10.533.10">
    <property type="entry name" value="Death Domain, Fas"/>
    <property type="match status" value="1"/>
</dbReference>
<organism evidence="2 3">
    <name type="scientific">Branchiostoma floridae</name>
    <name type="common">Florida lancelet</name>
    <name type="synonym">Amphioxus</name>
    <dbReference type="NCBI Taxonomy" id="7739"/>
    <lineage>
        <taxon>Eukaryota</taxon>
        <taxon>Metazoa</taxon>
        <taxon>Chordata</taxon>
        <taxon>Cephalochordata</taxon>
        <taxon>Leptocardii</taxon>
        <taxon>Amphioxiformes</taxon>
        <taxon>Branchiostomatidae</taxon>
        <taxon>Branchiostoma</taxon>
    </lineage>
</organism>
<proteinExistence type="predicted"/>